<dbReference type="Pfam" id="PF12831">
    <property type="entry name" value="FAD_oxidored"/>
    <property type="match status" value="1"/>
</dbReference>
<proteinExistence type="predicted"/>
<sequence>SIEPHALVLGGGVAGLRATVDIGSRGFNVTLVEKESKFGGYLKNLSVMYPNNEKADEEAGLNRYCFEQVNLREHVSWCHAREPKKATMKADDLVRMSTARASLLKSLEIKTVSIEPHALVLGGGVA</sequence>
<dbReference type="SUPFAM" id="SSF51905">
    <property type="entry name" value="FAD/NAD(P)-binding domain"/>
    <property type="match status" value="1"/>
</dbReference>
<gene>
    <name evidence="1" type="ORF">S01H4_29049</name>
</gene>
<dbReference type="InterPro" id="IPR036188">
    <property type="entry name" value="FAD/NAD-bd_sf"/>
</dbReference>
<evidence type="ECO:0000313" key="1">
    <source>
        <dbReference type="EMBL" id="GAG76095.1"/>
    </source>
</evidence>
<dbReference type="AlphaFoldDB" id="X1A223"/>
<feature type="non-terminal residue" evidence="1">
    <location>
        <position position="126"/>
    </location>
</feature>
<comment type="caution">
    <text evidence="1">The sequence shown here is derived from an EMBL/GenBank/DDBJ whole genome shotgun (WGS) entry which is preliminary data.</text>
</comment>
<reference evidence="1" key="1">
    <citation type="journal article" date="2014" name="Front. Microbiol.">
        <title>High frequency of phylogenetically diverse reductive dehalogenase-homologous genes in deep subseafloor sedimentary metagenomes.</title>
        <authorList>
            <person name="Kawai M."/>
            <person name="Futagami T."/>
            <person name="Toyoda A."/>
            <person name="Takaki Y."/>
            <person name="Nishi S."/>
            <person name="Hori S."/>
            <person name="Arai W."/>
            <person name="Tsubouchi T."/>
            <person name="Morono Y."/>
            <person name="Uchiyama I."/>
            <person name="Ito T."/>
            <person name="Fujiyama A."/>
            <person name="Inagaki F."/>
            <person name="Takami H."/>
        </authorList>
    </citation>
    <scope>NUCLEOTIDE SEQUENCE</scope>
    <source>
        <strain evidence="1">Expedition CK06-06</strain>
    </source>
</reference>
<accession>X1A223</accession>
<protein>
    <submittedName>
        <fullName evidence="1">Uncharacterized protein</fullName>
    </submittedName>
</protein>
<name>X1A223_9ZZZZ</name>
<dbReference type="Gene3D" id="3.40.50.720">
    <property type="entry name" value="NAD(P)-binding Rossmann-like Domain"/>
    <property type="match status" value="1"/>
</dbReference>
<organism evidence="1">
    <name type="scientific">marine sediment metagenome</name>
    <dbReference type="NCBI Taxonomy" id="412755"/>
    <lineage>
        <taxon>unclassified sequences</taxon>
        <taxon>metagenomes</taxon>
        <taxon>ecological metagenomes</taxon>
    </lineage>
</organism>
<feature type="non-terminal residue" evidence="1">
    <location>
        <position position="1"/>
    </location>
</feature>
<dbReference type="EMBL" id="BART01014654">
    <property type="protein sequence ID" value="GAG76095.1"/>
    <property type="molecule type" value="Genomic_DNA"/>
</dbReference>